<keyword evidence="3" id="KW-0119">Carbohydrate metabolism</keyword>
<dbReference type="InterPro" id="IPR036388">
    <property type="entry name" value="WH-like_DNA-bd_sf"/>
</dbReference>
<dbReference type="SUPFAM" id="SSF53067">
    <property type="entry name" value="Actin-like ATPase domain"/>
    <property type="match status" value="1"/>
</dbReference>
<protein>
    <submittedName>
        <fullName evidence="4">Sugar kinase of the NBD/HSP70 family, may contain an N-terminal HTH domain</fullName>
    </submittedName>
</protein>
<dbReference type="Gene3D" id="1.10.10.10">
    <property type="entry name" value="Winged helix-like DNA-binding domain superfamily/Winged helix DNA-binding domain"/>
    <property type="match status" value="1"/>
</dbReference>
<comment type="function">
    <text evidence="1">Transcriptional repressor of xylose-utilizing enzymes.</text>
</comment>
<dbReference type="InterPro" id="IPR036390">
    <property type="entry name" value="WH_DNA-bd_sf"/>
</dbReference>
<keyword evidence="4" id="KW-0418">Kinase</keyword>
<dbReference type="Proteomes" id="UP000183557">
    <property type="component" value="Unassembled WGS sequence"/>
</dbReference>
<dbReference type="GO" id="GO:0016301">
    <property type="term" value="F:kinase activity"/>
    <property type="evidence" value="ECO:0007669"/>
    <property type="project" value="UniProtKB-KW"/>
</dbReference>
<dbReference type="CDD" id="cd24076">
    <property type="entry name" value="ASKHA_ATPase_ROK_BsXylR-like"/>
    <property type="match status" value="1"/>
</dbReference>
<accession>A0A1I3RN67</accession>
<sequence>MSWSQQSIKSQNKKRILETIMTDAPVSRSAIAKKLGVTKGTVSSLAAELIEEEIIIEQGPGSSSGGRRPLMLLFNEKAGYSIGINLGVNYILGILTNLNGEIIAEQRQSISKENFNQWLPVIIETIQHLIDQTPSSPYGVVGIGVGVPGIVDNNGLVLLAPNLEWEDIDLKQELEQVFHLPVIIDNEANAGAYEEKFHHSPPAQANNIVYVSAGIGIGVGLIIDGKLYNGEKGFSGELGHMMIDINGRECLCGSQGCWEMYASEKALISEAAKLPSYTADSHLESLIEEADTNEQVTALFADIGYYLGIGISNILNTFNPEKVVIGNRLAMAEDLLQPSLKEAVERHSLRFHKEDVAISFSKAPQYSTALGSCHYMIEKFLENSF</sequence>
<evidence type="ECO:0000313" key="5">
    <source>
        <dbReference type="Proteomes" id="UP000183557"/>
    </source>
</evidence>
<dbReference type="SUPFAM" id="SSF46785">
    <property type="entry name" value="Winged helix' DNA-binding domain"/>
    <property type="match status" value="1"/>
</dbReference>
<evidence type="ECO:0000313" key="4">
    <source>
        <dbReference type="EMBL" id="SFJ47490.1"/>
    </source>
</evidence>
<reference evidence="5" key="1">
    <citation type="submission" date="2016-10" db="EMBL/GenBank/DDBJ databases">
        <authorList>
            <person name="Varghese N."/>
            <person name="Submissions S."/>
        </authorList>
    </citation>
    <scope>NUCLEOTIDE SEQUENCE [LARGE SCALE GENOMIC DNA]</scope>
    <source>
        <strain evidence="5">CGMCC 1.3704</strain>
    </source>
</reference>
<evidence type="ECO:0000256" key="2">
    <source>
        <dbReference type="ARBA" id="ARBA00006479"/>
    </source>
</evidence>
<comment type="similarity">
    <text evidence="2">Belongs to the ROK (NagC/XylR) family.</text>
</comment>
<proteinExistence type="inferred from homology"/>
<dbReference type="GO" id="GO:0042732">
    <property type="term" value="P:D-xylose metabolic process"/>
    <property type="evidence" value="ECO:0007669"/>
    <property type="project" value="UniProtKB-KW"/>
</dbReference>
<gene>
    <name evidence="4" type="ORF">SAMN04487936_102321</name>
</gene>
<dbReference type="InterPro" id="IPR043129">
    <property type="entry name" value="ATPase_NBD"/>
</dbReference>
<keyword evidence="3" id="KW-0859">Xylose metabolism</keyword>
<dbReference type="PANTHER" id="PTHR18964">
    <property type="entry name" value="ROK (REPRESSOR, ORF, KINASE) FAMILY"/>
    <property type="match status" value="1"/>
</dbReference>
<keyword evidence="5" id="KW-1185">Reference proteome</keyword>
<dbReference type="RefSeq" id="WP_075035412.1">
    <property type="nucleotide sequence ID" value="NZ_FOSB01000002.1"/>
</dbReference>
<evidence type="ECO:0000256" key="3">
    <source>
        <dbReference type="ARBA" id="ARBA00022629"/>
    </source>
</evidence>
<dbReference type="Pfam" id="PF00480">
    <property type="entry name" value="ROK"/>
    <property type="match status" value="1"/>
</dbReference>
<keyword evidence="4" id="KW-0808">Transferase</keyword>
<dbReference type="Pfam" id="PF13412">
    <property type="entry name" value="HTH_24"/>
    <property type="match status" value="1"/>
</dbReference>
<dbReference type="PANTHER" id="PTHR18964:SF149">
    <property type="entry name" value="BIFUNCTIONAL UDP-N-ACETYLGLUCOSAMINE 2-EPIMERASE_N-ACETYLMANNOSAMINE KINASE"/>
    <property type="match status" value="1"/>
</dbReference>
<organism evidence="4 5">
    <name type="scientific">Halobacillus dabanensis</name>
    <dbReference type="NCBI Taxonomy" id="240302"/>
    <lineage>
        <taxon>Bacteria</taxon>
        <taxon>Bacillati</taxon>
        <taxon>Bacillota</taxon>
        <taxon>Bacilli</taxon>
        <taxon>Bacillales</taxon>
        <taxon>Bacillaceae</taxon>
        <taxon>Halobacillus</taxon>
    </lineage>
</organism>
<evidence type="ECO:0000256" key="1">
    <source>
        <dbReference type="ARBA" id="ARBA00002486"/>
    </source>
</evidence>
<name>A0A1I3RN67_HALDA</name>
<dbReference type="Gene3D" id="3.30.420.40">
    <property type="match status" value="2"/>
</dbReference>
<dbReference type="InterPro" id="IPR000600">
    <property type="entry name" value="ROK"/>
</dbReference>
<dbReference type="AlphaFoldDB" id="A0A1I3RN67"/>
<dbReference type="STRING" id="240302.BN982_01396"/>
<dbReference type="EMBL" id="FOSB01000002">
    <property type="protein sequence ID" value="SFJ47490.1"/>
    <property type="molecule type" value="Genomic_DNA"/>
</dbReference>
<dbReference type="OrthoDB" id="9796533at2"/>